<organism evidence="1 2">
    <name type="scientific">Streptomyces phage MeganTheeKilla</name>
    <dbReference type="NCBI Taxonomy" id="2801897"/>
    <lineage>
        <taxon>Viruses</taxon>
        <taxon>Duplodnaviria</taxon>
        <taxon>Heunggongvirae</taxon>
        <taxon>Uroviricota</taxon>
        <taxon>Caudoviricetes</taxon>
        <taxon>Stanwilliamsviridae</taxon>
        <taxon>Loccivirinae</taxon>
        <taxon>Gilsonvirus</taxon>
        <taxon>Gilsonvirus gilson</taxon>
    </lineage>
</organism>
<dbReference type="Proteomes" id="UP000596355">
    <property type="component" value="Segment"/>
</dbReference>
<protein>
    <submittedName>
        <fullName evidence="1">Uncharacterized protein</fullName>
    </submittedName>
</protein>
<dbReference type="EMBL" id="MW435853">
    <property type="protein sequence ID" value="QQV92540.1"/>
    <property type="molecule type" value="Genomic_DNA"/>
</dbReference>
<gene>
    <name evidence="1" type="primary">203</name>
    <name evidence="1" type="ORF">SEA_MEGANTHEEKILLA_203</name>
</gene>
<evidence type="ECO:0000313" key="2">
    <source>
        <dbReference type="Proteomes" id="UP000596355"/>
    </source>
</evidence>
<proteinExistence type="predicted"/>
<sequence>MTEATLAELEARSRAFVKIAALAAVHIKAVNTAVEAGNMDLLKDGLEFGQKVSEGILSQIPQEVLMEVAIDMLASEF</sequence>
<reference evidence="1 2" key="1">
    <citation type="submission" date="2021-01" db="EMBL/GenBank/DDBJ databases">
        <authorList>
            <person name="Olabode J."/>
            <person name="Purtell M.C."/>
            <person name="Talati K."/>
            <person name="Shaffer C.D."/>
            <person name="Weston-Hafer K.A."/>
            <person name="Garlena R.A."/>
            <person name="Russell D.A."/>
            <person name="Pope W.H."/>
            <person name="Jacobs-Sera D."/>
            <person name="Hatfull G.F."/>
        </authorList>
    </citation>
    <scope>NUCLEOTIDE SEQUENCE [LARGE SCALE GENOMIC DNA]</scope>
</reference>
<evidence type="ECO:0000313" key="1">
    <source>
        <dbReference type="EMBL" id="QQV92540.1"/>
    </source>
</evidence>
<name>A0A7U0GC96_9CAUD</name>
<accession>A0A7U0GC96</accession>